<feature type="domain" description="Carboxylesterase type B" evidence="4">
    <location>
        <begin position="149"/>
        <end position="558"/>
    </location>
</feature>
<comment type="caution">
    <text evidence="5">The sequence shown here is derived from an EMBL/GenBank/DDBJ whole genome shotgun (WGS) entry which is preliminary data.</text>
</comment>
<protein>
    <recommendedName>
        <fullName evidence="3">Carboxylic ester hydrolase</fullName>
        <ecNumber evidence="3">3.1.1.-</ecNumber>
    </recommendedName>
</protein>
<organism evidence="5 6">
    <name type="scientific">Lasiodiplodia hormozganensis</name>
    <dbReference type="NCBI Taxonomy" id="869390"/>
    <lineage>
        <taxon>Eukaryota</taxon>
        <taxon>Fungi</taxon>
        <taxon>Dikarya</taxon>
        <taxon>Ascomycota</taxon>
        <taxon>Pezizomycotina</taxon>
        <taxon>Dothideomycetes</taxon>
        <taxon>Dothideomycetes incertae sedis</taxon>
        <taxon>Botryosphaeriales</taxon>
        <taxon>Botryosphaeriaceae</taxon>
        <taxon>Lasiodiplodia</taxon>
    </lineage>
</organism>
<dbReference type="Proteomes" id="UP001175001">
    <property type="component" value="Unassembled WGS sequence"/>
</dbReference>
<evidence type="ECO:0000256" key="3">
    <source>
        <dbReference type="RuleBase" id="RU361235"/>
    </source>
</evidence>
<dbReference type="EC" id="3.1.1.-" evidence="3"/>
<comment type="similarity">
    <text evidence="1 3">Belongs to the type-B carboxylesterase/lipase family.</text>
</comment>
<feature type="domain" description="Carboxylesterase type B" evidence="4">
    <location>
        <begin position="13"/>
        <end position="143"/>
    </location>
</feature>
<dbReference type="PANTHER" id="PTHR11559">
    <property type="entry name" value="CARBOXYLESTERASE"/>
    <property type="match status" value="1"/>
</dbReference>
<evidence type="ECO:0000313" key="6">
    <source>
        <dbReference type="Proteomes" id="UP001175001"/>
    </source>
</evidence>
<dbReference type="InterPro" id="IPR050309">
    <property type="entry name" value="Type-B_Carboxylest/Lipase"/>
</dbReference>
<evidence type="ECO:0000259" key="4">
    <source>
        <dbReference type="Pfam" id="PF00135"/>
    </source>
</evidence>
<evidence type="ECO:0000256" key="1">
    <source>
        <dbReference type="ARBA" id="ARBA00005964"/>
    </source>
</evidence>
<keyword evidence="2 3" id="KW-0378">Hydrolase</keyword>
<dbReference type="InterPro" id="IPR019819">
    <property type="entry name" value="Carboxylesterase_B_CS"/>
</dbReference>
<dbReference type="SUPFAM" id="SSF53474">
    <property type="entry name" value="alpha/beta-Hydrolases"/>
    <property type="match status" value="1"/>
</dbReference>
<dbReference type="InterPro" id="IPR019826">
    <property type="entry name" value="Carboxylesterase_B_AS"/>
</dbReference>
<dbReference type="AlphaFoldDB" id="A0AA39W9G4"/>
<dbReference type="Gene3D" id="3.40.50.1820">
    <property type="entry name" value="alpha/beta hydrolase"/>
    <property type="match status" value="1"/>
</dbReference>
<accession>A0AA39W9G4</accession>
<evidence type="ECO:0000313" key="5">
    <source>
        <dbReference type="EMBL" id="KAK0609072.1"/>
    </source>
</evidence>
<dbReference type="PROSITE" id="PS00122">
    <property type="entry name" value="CARBOXYLESTERASE_B_1"/>
    <property type="match status" value="1"/>
</dbReference>
<name>A0AA39W9G4_9PEZI</name>
<dbReference type="EMBL" id="JAUJDW010000293">
    <property type="protein sequence ID" value="KAK0609072.1"/>
    <property type="molecule type" value="Genomic_DNA"/>
</dbReference>
<proteinExistence type="inferred from homology"/>
<evidence type="ECO:0000256" key="2">
    <source>
        <dbReference type="ARBA" id="ARBA00022801"/>
    </source>
</evidence>
<dbReference type="InterPro" id="IPR029058">
    <property type="entry name" value="AB_hydrolase_fold"/>
</dbReference>
<dbReference type="GO" id="GO:0016787">
    <property type="term" value="F:hydrolase activity"/>
    <property type="evidence" value="ECO:0007669"/>
    <property type="project" value="UniProtKB-KW"/>
</dbReference>
<dbReference type="InterPro" id="IPR002018">
    <property type="entry name" value="CarbesteraseB"/>
</dbReference>
<dbReference type="PROSITE" id="PS00941">
    <property type="entry name" value="CARBOXYLESTERASE_B_2"/>
    <property type="match status" value="1"/>
</dbReference>
<dbReference type="Pfam" id="PF00135">
    <property type="entry name" value="COesterase"/>
    <property type="match status" value="2"/>
</dbReference>
<keyword evidence="6" id="KW-1185">Reference proteome</keyword>
<reference evidence="5" key="1">
    <citation type="submission" date="2023-06" db="EMBL/GenBank/DDBJ databases">
        <title>Multi-omics analyses reveal the molecular pathogenesis toolkit of Lasiodiplodia hormozganensis, a cross-kingdom pathogen.</title>
        <authorList>
            <person name="Felix C."/>
            <person name="Meneses R."/>
            <person name="Goncalves M.F.M."/>
            <person name="Tilleman L."/>
            <person name="Duarte A.S."/>
            <person name="Jorrin-Novo J.V."/>
            <person name="Van De Peer Y."/>
            <person name="Deforce D."/>
            <person name="Van Nieuwerburgh F."/>
            <person name="Esteves A.C."/>
            <person name="Alves A."/>
        </authorList>
    </citation>
    <scope>NUCLEOTIDE SEQUENCE</scope>
    <source>
        <strain evidence="5">CBS 339.90</strain>
    </source>
</reference>
<gene>
    <name evidence="5" type="primary">patB_0</name>
    <name evidence="5" type="ORF">DIS24_g12529</name>
</gene>
<sequence length="564" mass="61173">MKKLRSSHALSRQQTAGYYNFSNIRYAAPPLGNLRFRKPEPALTDRSVVNDGSTNRVCPQGSANWGIVGTFLLDYIATGKVPNISTSDINDVINSDTVTNVTRDPRESEDCLFLDVIVPQRVFENAGSGHRGAPVLVWIHGMKTTTTPQARQPPLTRFPGGGYTSGSKADYGSPAGLLKRSPDDNSAIYVSMNYRLGAFGFLSGPSLQEDGTANAGLYDQRLALQWVQDHIHLFGGDKDRVTIFGESAGGGSVIHQITAFGGGSGGGEEARPLFQQAVPQSAGWFPIGSPRDQERVFQDFLALANASSLADARDAEEEVLIVANARQVARSVYGQFTYGPAIDGDFVPLDAKALLAQGRFAEEVRVMAGHNADEGLLFAPPVTNDEDFVAFVRDAFPSAAPDVVDYITGTLYPPVGNGTTLYANDLERAALLSSEAFFTCADFALNRASENDSYRYLFAVPPGLHGQDVGYTYFDPTARSNESDDSLLYRLFGPVNETLALVLQDYITSFAASGVPESAVDGLEVFGVYGRNESVVRLDKDGIEEVRDPAANERCRWWMLGLYY</sequence>